<dbReference type="Proteomes" id="UP001193734">
    <property type="component" value="Unassembled WGS sequence"/>
</dbReference>
<reference evidence="2 3" key="1">
    <citation type="submission" date="2020-05" db="EMBL/GenBank/DDBJ databases">
        <title>Distinct polysaccharide utilization as determinants for interspecies competition between intestinal Prevotella spp.</title>
        <authorList>
            <person name="Galvez E.J.C."/>
            <person name="Iljazovic A."/>
            <person name="Strowig T."/>
        </authorList>
    </citation>
    <scope>NUCLEOTIDE SEQUENCE [LARGE SCALE GENOMIC DNA]</scope>
    <source>
        <strain evidence="2 3">PROD</strain>
    </source>
</reference>
<sequence>MKAVIFAGGLGSRLSEATVSIPKPMVEIGGKPILWHIMKTYSHYGINDFIICCGYKQSIIKEYFINYRFHNCDISVDISNGETRILDNHSEPWKVTLVDTGLNTMTGSRLKRVQKYVGGEPFLLTYGDGVTDLDIADTIAAHKASGKVISMTVYKPQGKFGSVRIDHATGEVLSFLEKPDGDGNWINIGYFVCNPEVFDYIPEDDDTVVFERGPLETLVKDGKVQAYKYRGFWKCMDIMRDNVELNEMWDAGKAPWMIW</sequence>
<dbReference type="GO" id="GO:0047343">
    <property type="term" value="F:glucose-1-phosphate cytidylyltransferase activity"/>
    <property type="evidence" value="ECO:0007669"/>
    <property type="project" value="UniProtKB-EC"/>
</dbReference>
<accession>A0ABX2AST2</accession>
<dbReference type="RefSeq" id="WP_172175375.1">
    <property type="nucleotide sequence ID" value="NZ_CASGIA010000019.1"/>
</dbReference>
<dbReference type="Pfam" id="PF00483">
    <property type="entry name" value="NTP_transferase"/>
    <property type="match status" value="1"/>
</dbReference>
<dbReference type="InterPro" id="IPR005835">
    <property type="entry name" value="NTP_transferase_dom"/>
</dbReference>
<dbReference type="Gene3D" id="3.90.550.10">
    <property type="entry name" value="Spore Coat Polysaccharide Biosynthesis Protein SpsA, Chain A"/>
    <property type="match status" value="1"/>
</dbReference>
<keyword evidence="2" id="KW-0808">Transferase</keyword>
<proteinExistence type="predicted"/>
<protein>
    <submittedName>
        <fullName evidence="2">Glucose-1-phosphate cytidylyltransferase</fullName>
        <ecNumber evidence="2">2.7.7.33</ecNumber>
    </submittedName>
</protein>
<dbReference type="CDD" id="cd02524">
    <property type="entry name" value="G1P_cytidylyltransferase"/>
    <property type="match status" value="1"/>
</dbReference>
<comment type="caution">
    <text evidence="2">The sequence shown here is derived from an EMBL/GenBank/DDBJ whole genome shotgun (WGS) entry which is preliminary data.</text>
</comment>
<evidence type="ECO:0000259" key="1">
    <source>
        <dbReference type="Pfam" id="PF00483"/>
    </source>
</evidence>
<dbReference type="EMBL" id="JABKKE010000007">
    <property type="protein sequence ID" value="NPE13797.1"/>
    <property type="molecule type" value="Genomic_DNA"/>
</dbReference>
<organism evidence="2 3">
    <name type="scientific">Xylanibacter rodentium</name>
    <dbReference type="NCBI Taxonomy" id="2736289"/>
    <lineage>
        <taxon>Bacteria</taxon>
        <taxon>Pseudomonadati</taxon>
        <taxon>Bacteroidota</taxon>
        <taxon>Bacteroidia</taxon>
        <taxon>Bacteroidales</taxon>
        <taxon>Prevotellaceae</taxon>
        <taxon>Xylanibacter</taxon>
    </lineage>
</organism>
<dbReference type="PANTHER" id="PTHR47183:SF1">
    <property type="entry name" value="GLUCOSE-1-PHOSPHATE CYTIDYLYLTRANSFERASE"/>
    <property type="match status" value="1"/>
</dbReference>
<gene>
    <name evidence="2" type="primary">rfbF</name>
    <name evidence="2" type="ORF">HPS55_05550</name>
</gene>
<dbReference type="GeneID" id="82157224"/>
<keyword evidence="3" id="KW-1185">Reference proteome</keyword>
<keyword evidence="2" id="KW-0548">Nucleotidyltransferase</keyword>
<feature type="domain" description="Nucleotidyl transferase" evidence="1">
    <location>
        <begin position="2"/>
        <end position="233"/>
    </location>
</feature>
<dbReference type="InterPro" id="IPR029044">
    <property type="entry name" value="Nucleotide-diphossugar_trans"/>
</dbReference>
<dbReference type="InterPro" id="IPR013446">
    <property type="entry name" value="G1P_cyt_trans-like"/>
</dbReference>
<dbReference type="InterPro" id="IPR046981">
    <property type="entry name" value="G1P_cyt_trans"/>
</dbReference>
<dbReference type="SUPFAM" id="SSF53448">
    <property type="entry name" value="Nucleotide-diphospho-sugar transferases"/>
    <property type="match status" value="1"/>
</dbReference>
<name>A0ABX2AST2_9BACT</name>
<dbReference type="PANTHER" id="PTHR47183">
    <property type="entry name" value="GLUCOSE-1-PHOSPHATE CYTIDYLYLTRANSFERASE-RELATED"/>
    <property type="match status" value="1"/>
</dbReference>
<dbReference type="NCBIfam" id="TIGR02623">
    <property type="entry name" value="G1P_cyt_trans"/>
    <property type="match status" value="1"/>
</dbReference>
<evidence type="ECO:0000313" key="3">
    <source>
        <dbReference type="Proteomes" id="UP001193734"/>
    </source>
</evidence>
<dbReference type="EC" id="2.7.7.33" evidence="2"/>
<evidence type="ECO:0000313" key="2">
    <source>
        <dbReference type="EMBL" id="NPE13797.1"/>
    </source>
</evidence>